<keyword evidence="1" id="KW-0812">Transmembrane</keyword>
<organism evidence="2 3">
    <name type="scientific">Burkholderia cepacia</name>
    <name type="common">Pseudomonas cepacia</name>
    <dbReference type="NCBI Taxonomy" id="292"/>
    <lineage>
        <taxon>Bacteria</taxon>
        <taxon>Pseudomonadati</taxon>
        <taxon>Pseudomonadota</taxon>
        <taxon>Betaproteobacteria</taxon>
        <taxon>Burkholderiales</taxon>
        <taxon>Burkholderiaceae</taxon>
        <taxon>Burkholderia</taxon>
        <taxon>Burkholderia cepacia complex</taxon>
    </lineage>
</organism>
<feature type="transmembrane region" description="Helical" evidence="1">
    <location>
        <begin position="6"/>
        <end position="28"/>
    </location>
</feature>
<sequence>MIVPGRGGGFTAIIFVTSGIDAAYAAVFTQRRTRHRRRVTAPEAGLPARVFDSRLSCLPDPAHGSGRPDRGVARARVFLRRDT</sequence>
<protein>
    <submittedName>
        <fullName evidence="2">Uncharacterized protein</fullName>
    </submittedName>
</protein>
<evidence type="ECO:0000256" key="1">
    <source>
        <dbReference type="SAM" id="Phobius"/>
    </source>
</evidence>
<evidence type="ECO:0000313" key="2">
    <source>
        <dbReference type="EMBL" id="KVK84590.1"/>
    </source>
</evidence>
<gene>
    <name evidence="2" type="ORF">WS90_11445</name>
</gene>
<accession>A0A103ZR93</accession>
<proteinExistence type="predicted"/>
<evidence type="ECO:0000313" key="3">
    <source>
        <dbReference type="Proteomes" id="UP000069001"/>
    </source>
</evidence>
<keyword evidence="1" id="KW-1133">Transmembrane helix</keyword>
<dbReference type="Proteomes" id="UP000069001">
    <property type="component" value="Unassembled WGS sequence"/>
</dbReference>
<dbReference type="EMBL" id="LOYH01000037">
    <property type="protein sequence ID" value="KVK84590.1"/>
    <property type="molecule type" value="Genomic_DNA"/>
</dbReference>
<name>A0A103ZR93_BURCE</name>
<dbReference type="AlphaFoldDB" id="A0A103ZR93"/>
<comment type="caution">
    <text evidence="2">The sequence shown here is derived from an EMBL/GenBank/DDBJ whole genome shotgun (WGS) entry which is preliminary data.</text>
</comment>
<keyword evidence="1" id="KW-0472">Membrane</keyword>
<reference evidence="2 3" key="1">
    <citation type="submission" date="2015-11" db="EMBL/GenBank/DDBJ databases">
        <title>Expanding the genomic diversity of Burkholderia species for the development of highly accurate diagnostics.</title>
        <authorList>
            <person name="Sahl J."/>
            <person name="Keim P."/>
            <person name="Wagner D."/>
        </authorList>
    </citation>
    <scope>NUCLEOTIDE SEQUENCE [LARGE SCALE GENOMIC DNA]</scope>
    <source>
        <strain evidence="2 3">MSMB1302</strain>
    </source>
</reference>